<feature type="domain" description="Glycosyltransferase 2-like" evidence="4">
    <location>
        <begin position="529"/>
        <end position="608"/>
    </location>
</feature>
<evidence type="ECO:0000313" key="5">
    <source>
        <dbReference type="EMBL" id="MBA2871154.1"/>
    </source>
</evidence>
<accession>A0A7V9YZ67</accession>
<name>A0A7V9YZ67_9BACL</name>
<evidence type="ECO:0000256" key="3">
    <source>
        <dbReference type="ARBA" id="ARBA00022679"/>
    </source>
</evidence>
<reference evidence="5 6" key="1">
    <citation type="submission" date="2020-07" db="EMBL/GenBank/DDBJ databases">
        <title>Genomic Encyclopedia of Type Strains, Phase IV (KMG-IV): sequencing the most valuable type-strain genomes for metagenomic binning, comparative biology and taxonomic classification.</title>
        <authorList>
            <person name="Goeker M."/>
        </authorList>
    </citation>
    <scope>NUCLEOTIDE SEQUENCE [LARGE SCALE GENOMIC DNA]</scope>
    <source>
        <strain evidence="5 6">DSM 25220</strain>
    </source>
</reference>
<keyword evidence="3 5" id="KW-0808">Transferase</keyword>
<evidence type="ECO:0000259" key="4">
    <source>
        <dbReference type="Pfam" id="PF00535"/>
    </source>
</evidence>
<sequence length="644" mass="71760">MNKSLSIIIPFWDDKETLENVIMSARQLVPLEIIVVVNEGTNETEKIEKKFGCKVIVKDKLLRNDVGRMLGAKEAKGDVLLFLDGDVLIPASNLKKFLQPILAGHADVVLNNLDKLFMTKQPLDSYMVWGQVLNEILDRTDLNIDSILSFPYALTKEVVQGIGYQSFANPILSHMRIIEQKWHISRGDLTDVIPLDKIRPYQYAAQGNKLSDAEKLNLSDHLEALAEWLQKRGVRGGFTDGGKRRDILEQLKKHKNFPYYRKGWGMKSSIYNGKQLSVIIPAQNEEMTIEKVIREARKIEPMEIIVVVNGSNDNTTTIASNLGATVIKYKEPLGHNVGRAIGALAATGDIILFMDADFAIPARDLHPFTQAVADGVDMALNDLDQYLPICFPFHNVAAFKYALNLICHRKDLGIGSLLTVPHAISRSCLESIGFETLVCPSLAQVKAVLQGYKVSCVHSVDVINLNRIRLDQHIGSYIGYTDGGKRQDIIEQIKKHKNFSLYQQQLVRKSSIYKGWGMKSSIYNGEQLSVVIPAQNHEKTIEKVIREARKVEPLEIIVVVNGSTDNTEKIAKQLGATVIVYKEALEHDVARAIGALEAKGDIIHFVDAALKGQTQPQAELRIMGDHLEAISYLIGQLSSGFHDG</sequence>
<gene>
    <name evidence="5" type="ORF">HNQ85_001424</name>
</gene>
<keyword evidence="2" id="KW-0328">Glycosyltransferase</keyword>
<feature type="domain" description="Glycosyltransferase 2-like" evidence="4">
    <location>
        <begin position="6"/>
        <end position="147"/>
    </location>
</feature>
<dbReference type="InterPro" id="IPR001173">
    <property type="entry name" value="Glyco_trans_2-like"/>
</dbReference>
<dbReference type="FunFam" id="3.90.550.10:FF:000134">
    <property type="entry name" value="Glycosyl transferase family 2"/>
    <property type="match status" value="1"/>
</dbReference>
<protein>
    <submittedName>
        <fullName evidence="5">Glycosyltransferase involved in cell wall biosynthesis</fullName>
    </submittedName>
</protein>
<dbReference type="GO" id="GO:0004582">
    <property type="term" value="F:dolichyl-phosphate beta-D-mannosyltransferase activity"/>
    <property type="evidence" value="ECO:0007669"/>
    <property type="project" value="InterPro"/>
</dbReference>
<dbReference type="GO" id="GO:0016020">
    <property type="term" value="C:membrane"/>
    <property type="evidence" value="ECO:0007669"/>
    <property type="project" value="GOC"/>
</dbReference>
<dbReference type="PANTHER" id="PTHR43398">
    <property type="entry name" value="DOLICHOL-PHOSPHATE MANNOSYLTRANSFERASE SUBUNIT 1"/>
    <property type="match status" value="1"/>
</dbReference>
<keyword evidence="6" id="KW-1185">Reference proteome</keyword>
<organism evidence="5 6">
    <name type="scientific">[Anoxybacillus] calidus</name>
    <dbReference type="NCBI Taxonomy" id="575178"/>
    <lineage>
        <taxon>Bacteria</taxon>
        <taxon>Bacillati</taxon>
        <taxon>Bacillota</taxon>
        <taxon>Bacilli</taxon>
        <taxon>Bacillales</taxon>
        <taxon>Anoxybacillaceae</taxon>
        <taxon>Paranoxybacillus</taxon>
    </lineage>
</organism>
<comment type="caution">
    <text evidence="5">The sequence shown here is derived from an EMBL/GenBank/DDBJ whole genome shotgun (WGS) entry which is preliminary data.</text>
</comment>
<feature type="domain" description="Glycosyltransferase 2-like" evidence="4">
    <location>
        <begin position="277"/>
        <end position="380"/>
    </location>
</feature>
<dbReference type="InterPro" id="IPR039528">
    <property type="entry name" value="DPM1-like"/>
</dbReference>
<proteinExistence type="inferred from homology"/>
<dbReference type="PANTHER" id="PTHR43398:SF1">
    <property type="entry name" value="DOLICHOL-PHOSPHATE MANNOSYLTRANSFERASE SUBUNIT 1"/>
    <property type="match status" value="1"/>
</dbReference>
<evidence type="ECO:0000313" key="6">
    <source>
        <dbReference type="Proteomes" id="UP000580891"/>
    </source>
</evidence>
<dbReference type="AlphaFoldDB" id="A0A7V9YZ67"/>
<dbReference type="InterPro" id="IPR029044">
    <property type="entry name" value="Nucleotide-diphossugar_trans"/>
</dbReference>
<evidence type="ECO:0000256" key="1">
    <source>
        <dbReference type="ARBA" id="ARBA00006739"/>
    </source>
</evidence>
<dbReference type="SUPFAM" id="SSF53448">
    <property type="entry name" value="Nucleotide-diphospho-sugar transferases"/>
    <property type="match status" value="3"/>
</dbReference>
<evidence type="ECO:0000256" key="2">
    <source>
        <dbReference type="ARBA" id="ARBA00022676"/>
    </source>
</evidence>
<dbReference type="Gene3D" id="3.90.550.10">
    <property type="entry name" value="Spore Coat Polysaccharide Biosynthesis Protein SpsA, Chain A"/>
    <property type="match status" value="3"/>
</dbReference>
<dbReference type="EMBL" id="JACDUU010000002">
    <property type="protein sequence ID" value="MBA2871154.1"/>
    <property type="molecule type" value="Genomic_DNA"/>
</dbReference>
<dbReference type="Proteomes" id="UP000580891">
    <property type="component" value="Unassembled WGS sequence"/>
</dbReference>
<comment type="similarity">
    <text evidence="1">Belongs to the glycosyltransferase 2 family.</text>
</comment>
<dbReference type="GO" id="GO:0009247">
    <property type="term" value="P:glycolipid biosynthetic process"/>
    <property type="evidence" value="ECO:0007669"/>
    <property type="project" value="TreeGrafter"/>
</dbReference>
<dbReference type="Pfam" id="PF00535">
    <property type="entry name" value="Glycos_transf_2"/>
    <property type="match status" value="3"/>
</dbReference>